<dbReference type="Gene3D" id="6.10.250.3150">
    <property type="match status" value="1"/>
</dbReference>
<dbReference type="GO" id="GO:0008234">
    <property type="term" value="F:cysteine-type peptidase activity"/>
    <property type="evidence" value="ECO:0007669"/>
    <property type="project" value="UniProtKB-KW"/>
</dbReference>
<dbReference type="PATRIC" id="fig|1423816.3.peg.1309"/>
<evidence type="ECO:0000256" key="1">
    <source>
        <dbReference type="ARBA" id="ARBA00007074"/>
    </source>
</evidence>
<evidence type="ECO:0000256" key="4">
    <source>
        <dbReference type="ARBA" id="ARBA00022801"/>
    </source>
</evidence>
<keyword evidence="6" id="KW-0175">Coiled coil</keyword>
<evidence type="ECO:0000256" key="6">
    <source>
        <dbReference type="SAM" id="Coils"/>
    </source>
</evidence>
<name>A0A0R1EP55_LACZE</name>
<evidence type="ECO:0000313" key="9">
    <source>
        <dbReference type="EMBL" id="KRK11072.1"/>
    </source>
</evidence>
<keyword evidence="4" id="KW-0378">Hydrolase</keyword>
<dbReference type="GO" id="GO:0006508">
    <property type="term" value="P:proteolysis"/>
    <property type="evidence" value="ECO:0007669"/>
    <property type="project" value="UniProtKB-KW"/>
</dbReference>
<dbReference type="InterPro" id="IPR051202">
    <property type="entry name" value="Peptidase_C40"/>
</dbReference>
<evidence type="ECO:0000256" key="3">
    <source>
        <dbReference type="ARBA" id="ARBA00022729"/>
    </source>
</evidence>
<dbReference type="InterPro" id="IPR000064">
    <property type="entry name" value="NLP_P60_dom"/>
</dbReference>
<keyword evidence="2" id="KW-0645">Protease</keyword>
<evidence type="ECO:0000313" key="10">
    <source>
        <dbReference type="Proteomes" id="UP000051984"/>
    </source>
</evidence>
<feature type="region of interest" description="Disordered" evidence="7">
    <location>
        <begin position="252"/>
        <end position="295"/>
    </location>
</feature>
<comment type="caution">
    <text evidence="9">The sequence shown here is derived from an EMBL/GenBank/DDBJ whole genome shotgun (WGS) entry which is preliminary data.</text>
</comment>
<dbReference type="InterPro" id="IPR057309">
    <property type="entry name" value="PcsB_CC"/>
</dbReference>
<dbReference type="PANTHER" id="PTHR47053:SF1">
    <property type="entry name" value="MUREIN DD-ENDOPEPTIDASE MEPH-RELATED"/>
    <property type="match status" value="1"/>
</dbReference>
<dbReference type="EMBL" id="AZCT01000019">
    <property type="protein sequence ID" value="KRK11072.1"/>
    <property type="molecule type" value="Genomic_DNA"/>
</dbReference>
<keyword evidence="3" id="KW-0732">Signal</keyword>
<gene>
    <name evidence="9" type="ORF">FD51_GL001252</name>
</gene>
<organism evidence="9 10">
    <name type="scientific">Lacticaseibacillus zeae DSM 20178 = KCTC 3804</name>
    <dbReference type="NCBI Taxonomy" id="1423816"/>
    <lineage>
        <taxon>Bacteria</taxon>
        <taxon>Bacillati</taxon>
        <taxon>Bacillota</taxon>
        <taxon>Bacilli</taxon>
        <taxon>Lactobacillales</taxon>
        <taxon>Lactobacillaceae</taxon>
        <taxon>Lacticaseibacillus</taxon>
    </lineage>
</organism>
<feature type="domain" description="NlpC/P60" evidence="8">
    <location>
        <begin position="295"/>
        <end position="411"/>
    </location>
</feature>
<comment type="similarity">
    <text evidence="1">Belongs to the peptidase C40 family.</text>
</comment>
<evidence type="ECO:0000256" key="2">
    <source>
        <dbReference type="ARBA" id="ARBA00022670"/>
    </source>
</evidence>
<evidence type="ECO:0000259" key="8">
    <source>
        <dbReference type="PROSITE" id="PS51935"/>
    </source>
</evidence>
<keyword evidence="5" id="KW-0788">Thiol protease</keyword>
<dbReference type="PANTHER" id="PTHR47053">
    <property type="entry name" value="MUREIN DD-ENDOPEPTIDASE MEPH-RELATED"/>
    <property type="match status" value="1"/>
</dbReference>
<proteinExistence type="inferred from homology"/>
<dbReference type="Pfam" id="PF24568">
    <property type="entry name" value="CC_PcsB"/>
    <property type="match status" value="1"/>
</dbReference>
<dbReference type="Pfam" id="PF00877">
    <property type="entry name" value="NLPC_P60"/>
    <property type="match status" value="1"/>
</dbReference>
<dbReference type="SUPFAM" id="SSF54001">
    <property type="entry name" value="Cysteine proteinases"/>
    <property type="match status" value="1"/>
</dbReference>
<dbReference type="InterPro" id="IPR038765">
    <property type="entry name" value="Papain-like_cys_pep_sf"/>
</dbReference>
<accession>A0A0R1EP55</accession>
<reference evidence="9 10" key="1">
    <citation type="journal article" date="2015" name="Genome Announc.">
        <title>Expanding the biotechnology potential of lactobacilli through comparative genomics of 213 strains and associated genera.</title>
        <authorList>
            <person name="Sun Z."/>
            <person name="Harris H.M."/>
            <person name="McCann A."/>
            <person name="Guo C."/>
            <person name="Argimon S."/>
            <person name="Zhang W."/>
            <person name="Yang X."/>
            <person name="Jeffery I.B."/>
            <person name="Cooney J.C."/>
            <person name="Kagawa T.F."/>
            <person name="Liu W."/>
            <person name="Song Y."/>
            <person name="Salvetti E."/>
            <person name="Wrobel A."/>
            <person name="Rasinkangas P."/>
            <person name="Parkhill J."/>
            <person name="Rea M.C."/>
            <person name="O'Sullivan O."/>
            <person name="Ritari J."/>
            <person name="Douillard F.P."/>
            <person name="Paul Ross R."/>
            <person name="Yang R."/>
            <person name="Briner A.E."/>
            <person name="Felis G.E."/>
            <person name="de Vos W.M."/>
            <person name="Barrangou R."/>
            <person name="Klaenhammer T.R."/>
            <person name="Caufield P.W."/>
            <person name="Cui Y."/>
            <person name="Zhang H."/>
            <person name="O'Toole P.W."/>
        </authorList>
    </citation>
    <scope>NUCLEOTIDE SEQUENCE [LARGE SCALE GENOMIC DNA]</scope>
    <source>
        <strain evidence="9 10">DSM 20178</strain>
    </source>
</reference>
<feature type="coiled-coil region" evidence="6">
    <location>
        <begin position="166"/>
        <end position="239"/>
    </location>
</feature>
<feature type="coiled-coil region" evidence="6">
    <location>
        <begin position="49"/>
        <end position="129"/>
    </location>
</feature>
<dbReference type="AlphaFoldDB" id="A0A0R1EP55"/>
<evidence type="ECO:0000256" key="7">
    <source>
        <dbReference type="SAM" id="MobiDB-lite"/>
    </source>
</evidence>
<dbReference type="PROSITE" id="PS51935">
    <property type="entry name" value="NLPC_P60"/>
    <property type="match status" value="1"/>
</dbReference>
<sequence>MTIVNKMKAGVAIKMRLRQLVTGAITVATLAGVGVSGVAATTVRAADDKSSLQAKNDDLMKQLQAANDKSAKLSNDVSNKVLAIQKAEAEIKDTQAKITDLDGQLTKANQEASQRKNNLKDQLISLQKRVGNSVTGNVYFDFILNSSSLTDLVGRSFTVSKLSQASTEALQAVKDSEAKVKDLKANQEAKQKSLVATKAQLESDKAKIDSLKADADEAAAEAQKLIDANKDKLAELAAEEAAKTAAAQKAVSDAASTTSTSTASSTSTVSASNNASSTSVTSSTAPASAGSSKVSVSGGGIASNAAKYIGVPYVYGGTSPSGFDCSGLIYYAAKEAGVNLPRTSQAQSTLGSYVAVSDLQAGDLVFWGGVGSAYHVGIYIGNGQYIHAPAPGQNVTVQSMAYFAPEFGRRL</sequence>
<protein>
    <submittedName>
        <fullName evidence="9">Surface antigen NLP P60</fullName>
    </submittedName>
</protein>
<dbReference type="Proteomes" id="UP000051984">
    <property type="component" value="Unassembled WGS sequence"/>
</dbReference>
<evidence type="ECO:0000256" key="5">
    <source>
        <dbReference type="ARBA" id="ARBA00022807"/>
    </source>
</evidence>
<dbReference type="Gene3D" id="3.90.1720.10">
    <property type="entry name" value="endopeptidase domain like (from Nostoc punctiforme)"/>
    <property type="match status" value="1"/>
</dbReference>
<dbReference type="eggNOG" id="COG0791">
    <property type="taxonomic scope" value="Bacteria"/>
</dbReference>